<dbReference type="GO" id="GO:0046872">
    <property type="term" value="F:metal ion binding"/>
    <property type="evidence" value="ECO:0007669"/>
    <property type="project" value="UniProtKB-KW"/>
</dbReference>
<comment type="caution">
    <text evidence="6">The sequence shown here is derived from an EMBL/GenBank/DDBJ whole genome shotgun (WGS) entry which is preliminary data.</text>
</comment>
<dbReference type="AlphaFoldDB" id="A0A9Q1K0F4"/>
<comment type="similarity">
    <text evidence="2">In the C-terminal section; belongs to the GTP cyclohydrolase II family.</text>
</comment>
<dbReference type="PANTHER" id="PTHR21327">
    <property type="entry name" value="GTP CYCLOHYDROLASE II-RELATED"/>
    <property type="match status" value="1"/>
</dbReference>
<evidence type="ECO:0000256" key="3">
    <source>
        <dbReference type="ARBA" id="ARBA00012153"/>
    </source>
</evidence>
<sequence>MRITQTDSLPRSRLCPVPCRCCFKNLSSWRWRFCRQPGGRWFWLSSRSPRLFFCPLRFFLAPRLFCFSIVPPELRRILAIGDAFQFDLDKPTEGFASIPKAIEDIRQRKIVIVVDDEDKENEGDMVMATELATPEAMAFFVKHGTSIVDEQNIRVGKKIDVTSSPNSREQLNCIQGITKDPNFTYVRSPLANRPNCSIGFKSSGING</sequence>
<dbReference type="GO" id="GO:0008686">
    <property type="term" value="F:3,4-dihydroxy-2-butanone-4-phosphate synthase activity"/>
    <property type="evidence" value="ECO:0007669"/>
    <property type="project" value="UniProtKB-EC"/>
</dbReference>
<dbReference type="Proteomes" id="UP001153076">
    <property type="component" value="Unassembled WGS sequence"/>
</dbReference>
<dbReference type="PANTHER" id="PTHR21327:SF18">
    <property type="entry name" value="3,4-DIHYDROXY-2-BUTANONE 4-PHOSPHATE SYNTHASE"/>
    <property type="match status" value="1"/>
</dbReference>
<evidence type="ECO:0000256" key="2">
    <source>
        <dbReference type="ARBA" id="ARBA00008976"/>
    </source>
</evidence>
<dbReference type="GO" id="GO:0009507">
    <property type="term" value="C:chloroplast"/>
    <property type="evidence" value="ECO:0007669"/>
    <property type="project" value="TreeGrafter"/>
</dbReference>
<dbReference type="GO" id="GO:0009231">
    <property type="term" value="P:riboflavin biosynthetic process"/>
    <property type="evidence" value="ECO:0007669"/>
    <property type="project" value="UniProtKB-KW"/>
</dbReference>
<dbReference type="EMBL" id="JAKOGI010000477">
    <property type="protein sequence ID" value="KAJ8434468.1"/>
    <property type="molecule type" value="Genomic_DNA"/>
</dbReference>
<evidence type="ECO:0000313" key="7">
    <source>
        <dbReference type="Proteomes" id="UP001153076"/>
    </source>
</evidence>
<protein>
    <recommendedName>
        <fullName evidence="3">3,4-dihydroxy-2-butanone-4-phosphate synthase</fullName>
        <ecNumber evidence="3">4.1.99.12</ecNumber>
    </recommendedName>
</protein>
<comment type="pathway">
    <text evidence="1">Cofactor biosynthesis; riboflavin biosynthesis; 2-hydroxy-3-oxobutyl phosphate from D-ribulose 5-phosphate: step 1/1.</text>
</comment>
<name>A0A9Q1K0F4_9CARY</name>
<keyword evidence="7" id="KW-1185">Reference proteome</keyword>
<proteinExistence type="inferred from homology"/>
<dbReference type="EC" id="4.1.99.12" evidence="3"/>
<dbReference type="InterPro" id="IPR017945">
    <property type="entry name" value="DHBP_synth_RibB-like_a/b_dom"/>
</dbReference>
<dbReference type="SUPFAM" id="SSF55821">
    <property type="entry name" value="YrdC/RibB"/>
    <property type="match status" value="1"/>
</dbReference>
<dbReference type="Gene3D" id="3.90.870.10">
    <property type="entry name" value="DHBP synthase"/>
    <property type="match status" value="1"/>
</dbReference>
<keyword evidence="5" id="KW-0479">Metal-binding</keyword>
<reference evidence="6" key="1">
    <citation type="submission" date="2022-04" db="EMBL/GenBank/DDBJ databases">
        <title>Carnegiea gigantea Genome sequencing and assembly v2.</title>
        <authorList>
            <person name="Copetti D."/>
            <person name="Sanderson M.J."/>
            <person name="Burquez A."/>
            <person name="Wojciechowski M.F."/>
        </authorList>
    </citation>
    <scope>NUCLEOTIDE SEQUENCE</scope>
    <source>
        <strain evidence="6">SGP5-SGP5p</strain>
        <tissue evidence="6">Aerial part</tissue>
    </source>
</reference>
<keyword evidence="4" id="KW-0686">Riboflavin biosynthesis</keyword>
<organism evidence="6 7">
    <name type="scientific">Carnegiea gigantea</name>
    <dbReference type="NCBI Taxonomy" id="171969"/>
    <lineage>
        <taxon>Eukaryota</taxon>
        <taxon>Viridiplantae</taxon>
        <taxon>Streptophyta</taxon>
        <taxon>Embryophyta</taxon>
        <taxon>Tracheophyta</taxon>
        <taxon>Spermatophyta</taxon>
        <taxon>Magnoliopsida</taxon>
        <taxon>eudicotyledons</taxon>
        <taxon>Gunneridae</taxon>
        <taxon>Pentapetalae</taxon>
        <taxon>Caryophyllales</taxon>
        <taxon>Cactineae</taxon>
        <taxon>Cactaceae</taxon>
        <taxon>Cactoideae</taxon>
        <taxon>Echinocereeae</taxon>
        <taxon>Carnegiea</taxon>
    </lineage>
</organism>
<evidence type="ECO:0000256" key="4">
    <source>
        <dbReference type="ARBA" id="ARBA00022619"/>
    </source>
</evidence>
<evidence type="ECO:0000313" key="6">
    <source>
        <dbReference type="EMBL" id="KAJ8434468.1"/>
    </source>
</evidence>
<dbReference type="Pfam" id="PF00926">
    <property type="entry name" value="DHBP_synthase"/>
    <property type="match status" value="1"/>
</dbReference>
<dbReference type="OrthoDB" id="60371at2759"/>
<accession>A0A9Q1K0F4</accession>
<gene>
    <name evidence="6" type="ORF">Cgig2_006274</name>
</gene>
<dbReference type="InterPro" id="IPR000422">
    <property type="entry name" value="DHBP_synthase_RibB"/>
</dbReference>
<evidence type="ECO:0000256" key="5">
    <source>
        <dbReference type="ARBA" id="ARBA00022723"/>
    </source>
</evidence>
<evidence type="ECO:0000256" key="1">
    <source>
        <dbReference type="ARBA" id="ARBA00004904"/>
    </source>
</evidence>